<dbReference type="Gene3D" id="3.30.420.10">
    <property type="entry name" value="Ribonuclease H-like superfamily/Ribonuclease H"/>
    <property type="match status" value="1"/>
</dbReference>
<accession>A0A9N9SES6</accession>
<evidence type="ECO:0000313" key="5">
    <source>
        <dbReference type="EMBL" id="CAG9820377.1"/>
    </source>
</evidence>
<reference evidence="5" key="2">
    <citation type="submission" date="2022-10" db="EMBL/GenBank/DDBJ databases">
        <authorList>
            <consortium name="ENA_rothamsted_submissions"/>
            <consortium name="culmorum"/>
            <person name="King R."/>
        </authorList>
    </citation>
    <scope>NUCLEOTIDE SEQUENCE</scope>
</reference>
<dbReference type="SMART" id="SM00479">
    <property type="entry name" value="EXOIII"/>
    <property type="match status" value="1"/>
</dbReference>
<dbReference type="GO" id="GO:0000175">
    <property type="term" value="F:3'-5'-RNA exonuclease activity"/>
    <property type="evidence" value="ECO:0007669"/>
    <property type="project" value="InterPro"/>
</dbReference>
<dbReference type="Proteomes" id="UP001153737">
    <property type="component" value="Chromosome 4"/>
</dbReference>
<dbReference type="PANTHER" id="PTHR23044:SF61">
    <property type="entry name" value="3'-5' EXORIBONUCLEASE 1-RELATED"/>
    <property type="match status" value="1"/>
</dbReference>
<dbReference type="InterPro" id="IPR013520">
    <property type="entry name" value="Ribonucl_H"/>
</dbReference>
<evidence type="ECO:0000256" key="3">
    <source>
        <dbReference type="ARBA" id="ARBA00022839"/>
    </source>
</evidence>
<dbReference type="InterPro" id="IPR036397">
    <property type="entry name" value="RNaseH_sf"/>
</dbReference>
<sequence length="241" mass="27527">MKLIDAARRLGAVEVISLKKELQQRITSQPFGYLLVLDFEATCWGQNEKTKRLPEIIEFPCVLYSIERDSIVSVFQQYVMPVENPMLTSFCTELTGIQQSQVDSGVPLQTCLMLFKKWLANIKLEFHLSYDLSGTSKNKCIFSTWSDWDLGICLRNECRRKRIAIPDIFNAWIDARAMYRKHYLRRPKGLHGALCEVGLDFEGREHCGLDDARNTAKLIGKMIADGVLLECTKNLSIKSGK</sequence>
<dbReference type="AlphaFoldDB" id="A0A9N9SES6"/>
<keyword evidence="6" id="KW-1185">Reference proteome</keyword>
<keyword evidence="3" id="KW-0269">Exonuclease</keyword>
<dbReference type="GO" id="GO:0003676">
    <property type="term" value="F:nucleic acid binding"/>
    <property type="evidence" value="ECO:0007669"/>
    <property type="project" value="InterPro"/>
</dbReference>
<evidence type="ECO:0000256" key="2">
    <source>
        <dbReference type="ARBA" id="ARBA00022801"/>
    </source>
</evidence>
<reference evidence="5" key="1">
    <citation type="submission" date="2022-01" db="EMBL/GenBank/DDBJ databases">
        <authorList>
            <person name="King R."/>
        </authorList>
    </citation>
    <scope>NUCLEOTIDE SEQUENCE</scope>
</reference>
<proteinExistence type="predicted"/>
<dbReference type="CDD" id="cd06133">
    <property type="entry name" value="ERI-1_3'hExo_like"/>
    <property type="match status" value="1"/>
</dbReference>
<evidence type="ECO:0000256" key="1">
    <source>
        <dbReference type="ARBA" id="ARBA00022722"/>
    </source>
</evidence>
<name>A0A9N9SES6_PHACE</name>
<dbReference type="OrthoDB" id="448399at2759"/>
<dbReference type="Pfam" id="PF00929">
    <property type="entry name" value="RNase_T"/>
    <property type="match status" value="1"/>
</dbReference>
<dbReference type="InterPro" id="IPR012337">
    <property type="entry name" value="RNaseH-like_sf"/>
</dbReference>
<gene>
    <name evidence="5" type="ORF">PHAECO_LOCUS8132</name>
</gene>
<evidence type="ECO:0000259" key="4">
    <source>
        <dbReference type="SMART" id="SM00479"/>
    </source>
</evidence>
<keyword evidence="1" id="KW-0540">Nuclease</keyword>
<feature type="domain" description="Exonuclease" evidence="4">
    <location>
        <begin position="33"/>
        <end position="228"/>
    </location>
</feature>
<dbReference type="InterPro" id="IPR047201">
    <property type="entry name" value="ERI-1_3'hExo-like"/>
</dbReference>
<protein>
    <recommendedName>
        <fullName evidence="4">Exonuclease domain-containing protein</fullName>
    </recommendedName>
</protein>
<evidence type="ECO:0000313" key="6">
    <source>
        <dbReference type="Proteomes" id="UP001153737"/>
    </source>
</evidence>
<keyword evidence="2" id="KW-0378">Hydrolase</keyword>
<organism evidence="5 6">
    <name type="scientific">Phaedon cochleariae</name>
    <name type="common">Mustard beetle</name>
    <dbReference type="NCBI Taxonomy" id="80249"/>
    <lineage>
        <taxon>Eukaryota</taxon>
        <taxon>Metazoa</taxon>
        <taxon>Ecdysozoa</taxon>
        <taxon>Arthropoda</taxon>
        <taxon>Hexapoda</taxon>
        <taxon>Insecta</taxon>
        <taxon>Pterygota</taxon>
        <taxon>Neoptera</taxon>
        <taxon>Endopterygota</taxon>
        <taxon>Coleoptera</taxon>
        <taxon>Polyphaga</taxon>
        <taxon>Cucujiformia</taxon>
        <taxon>Chrysomeloidea</taxon>
        <taxon>Chrysomelidae</taxon>
        <taxon>Chrysomelinae</taxon>
        <taxon>Chrysomelini</taxon>
        <taxon>Phaedon</taxon>
    </lineage>
</organism>
<dbReference type="InterPro" id="IPR051274">
    <property type="entry name" value="3-5_Exoribonuclease"/>
</dbReference>
<dbReference type="EMBL" id="OU896710">
    <property type="protein sequence ID" value="CAG9820377.1"/>
    <property type="molecule type" value="Genomic_DNA"/>
</dbReference>
<dbReference type="SUPFAM" id="SSF53098">
    <property type="entry name" value="Ribonuclease H-like"/>
    <property type="match status" value="1"/>
</dbReference>
<dbReference type="PANTHER" id="PTHR23044">
    <property type="entry name" value="3'-5' EXONUCLEASE ERI1-RELATED"/>
    <property type="match status" value="1"/>
</dbReference>